<evidence type="ECO:0000256" key="1">
    <source>
        <dbReference type="SAM" id="SignalP"/>
    </source>
</evidence>
<dbReference type="HOGENOM" id="CLU_1729946_0_0_6"/>
<dbReference type="AlphaFoldDB" id="M4NLL5"/>
<protein>
    <submittedName>
        <fullName evidence="2">Uncharacterized protein</fullName>
    </submittedName>
</protein>
<dbReference type="EMBL" id="CP003470">
    <property type="protein sequence ID" value="AGG90952.1"/>
    <property type="molecule type" value="Genomic_DNA"/>
</dbReference>
<gene>
    <name evidence="2" type="ORF">R2APBS1_3902</name>
</gene>
<feature type="signal peptide" evidence="1">
    <location>
        <begin position="1"/>
        <end position="24"/>
    </location>
</feature>
<keyword evidence="3" id="KW-1185">Reference proteome</keyword>
<evidence type="ECO:0000313" key="3">
    <source>
        <dbReference type="Proteomes" id="UP000011859"/>
    </source>
</evidence>
<proteinExistence type="predicted"/>
<reference evidence="2 3" key="1">
    <citation type="submission" date="2012-04" db="EMBL/GenBank/DDBJ databases">
        <title>Complete genome of Rhodanobacter sp. 2APBS1.</title>
        <authorList>
            <consortium name="US DOE Joint Genome Institute"/>
            <person name="Huntemann M."/>
            <person name="Wei C.-L."/>
            <person name="Han J."/>
            <person name="Detter J.C."/>
            <person name="Han C."/>
            <person name="Tapia R."/>
            <person name="Munk A.C.C."/>
            <person name="Chen A."/>
            <person name="Krypides N."/>
            <person name="Mavromatis K."/>
            <person name="Markowitz V."/>
            <person name="Szeto E."/>
            <person name="Ivanova N."/>
            <person name="Mikhailova N."/>
            <person name="Ovchinnikova G."/>
            <person name="Pagani I."/>
            <person name="Pati A."/>
            <person name="Goodwin L."/>
            <person name="Peters L."/>
            <person name="Pitluck S."/>
            <person name="Woyke T."/>
            <person name="Prakash O."/>
            <person name="Elkins J."/>
            <person name="Brown S."/>
            <person name="Palumbo A."/>
            <person name="Hemme C."/>
            <person name="Zhou J."/>
            <person name="Watson D."/>
            <person name="Jardine P."/>
            <person name="Kostka J."/>
            <person name="Green S."/>
        </authorList>
    </citation>
    <scope>NUCLEOTIDE SEQUENCE [LARGE SCALE GENOMIC DNA]</scope>
    <source>
        <strain evidence="2 3">2APBS1</strain>
    </source>
</reference>
<name>M4NLL5_9GAMM</name>
<evidence type="ECO:0000313" key="2">
    <source>
        <dbReference type="EMBL" id="AGG90952.1"/>
    </source>
</evidence>
<sequence precursor="true">MEVSVRTFVLFLVAALLLSTAAQATQPYSEQFSAKFKAAVDNAMSQPTADGRTRLLMEAMRGGTDSEVFFVFPLLFPRRVIDAAQNAHICVAEISSSISNGKAYLAAAPAEREDFPHAQAKKIRSDMDRLITCLDRYYANGQLRLPSQSSN</sequence>
<accession>M4NLL5</accession>
<keyword evidence="1" id="KW-0732">Signal</keyword>
<organism evidence="2 3">
    <name type="scientific">Rhodanobacter denitrificans</name>
    <dbReference type="NCBI Taxonomy" id="666685"/>
    <lineage>
        <taxon>Bacteria</taxon>
        <taxon>Pseudomonadati</taxon>
        <taxon>Pseudomonadota</taxon>
        <taxon>Gammaproteobacteria</taxon>
        <taxon>Lysobacterales</taxon>
        <taxon>Rhodanobacteraceae</taxon>
        <taxon>Rhodanobacter</taxon>
    </lineage>
</organism>
<feature type="chain" id="PRO_5004056281" evidence="1">
    <location>
        <begin position="25"/>
        <end position="151"/>
    </location>
</feature>
<dbReference type="Proteomes" id="UP000011859">
    <property type="component" value="Chromosome"/>
</dbReference>
<dbReference type="KEGG" id="rhd:R2APBS1_3902"/>